<dbReference type="InterPro" id="IPR002077">
    <property type="entry name" value="VDCCAlpha1"/>
</dbReference>
<dbReference type="PRINTS" id="PR00167">
    <property type="entry name" value="CACHANNEL"/>
</dbReference>
<dbReference type="Gene3D" id="1.10.287.70">
    <property type="match status" value="5"/>
</dbReference>
<dbReference type="Pfam" id="PF16905">
    <property type="entry name" value="GPHH"/>
    <property type="match status" value="1"/>
</dbReference>
<dbReference type="SUPFAM" id="SSF81324">
    <property type="entry name" value="Voltage-gated potassium channels"/>
    <property type="match status" value="4"/>
</dbReference>
<feature type="compositionally biased region" description="Polar residues" evidence="15">
    <location>
        <begin position="2713"/>
        <end position="2728"/>
    </location>
</feature>
<feature type="transmembrane region" description="Helical" evidence="16">
    <location>
        <begin position="856"/>
        <end position="875"/>
    </location>
</feature>
<feature type="compositionally biased region" description="Low complexity" evidence="15">
    <location>
        <begin position="341"/>
        <end position="351"/>
    </location>
</feature>
<feature type="transmembrane region" description="Helical" evidence="16">
    <location>
        <begin position="1901"/>
        <end position="1919"/>
    </location>
</feature>
<dbReference type="InterPro" id="IPR014873">
    <property type="entry name" value="VDCC_a1su_IQ"/>
</dbReference>
<comment type="similarity">
    <text evidence="14">Belongs to the calcium channel alpha-1 subunit (TC 1.A.1.11) family.</text>
</comment>
<comment type="subcellular location">
    <subcellularLocation>
        <location evidence="1 14">Membrane</location>
        <topology evidence="1 14">Multi-pass membrane protein</topology>
    </subcellularLocation>
</comment>
<feature type="transmembrane region" description="Helical" evidence="16">
    <location>
        <begin position="916"/>
        <end position="938"/>
    </location>
</feature>
<feature type="transmembrane region" description="Helical" evidence="16">
    <location>
        <begin position="1630"/>
        <end position="1660"/>
    </location>
</feature>
<evidence type="ECO:0000256" key="10">
    <source>
        <dbReference type="ARBA" id="ARBA00022989"/>
    </source>
</evidence>
<dbReference type="InterPro" id="IPR027359">
    <property type="entry name" value="Volt_channel_dom_sf"/>
</dbReference>
<keyword evidence="9 14" id="KW-0851">Voltage-gated channel</keyword>
<dbReference type="Proteomes" id="UP001652661">
    <property type="component" value="Chromosome 2L"/>
</dbReference>
<feature type="transmembrane region" description="Helical" evidence="16">
    <location>
        <begin position="2015"/>
        <end position="2038"/>
    </location>
</feature>
<evidence type="ECO:0000313" key="19">
    <source>
        <dbReference type="RefSeq" id="XP_041632122.1"/>
    </source>
</evidence>
<keyword evidence="5 16" id="KW-0812">Transmembrane</keyword>
<keyword evidence="12 16" id="KW-0472">Membrane</keyword>
<feature type="region of interest" description="Disordered" evidence="15">
    <location>
        <begin position="496"/>
        <end position="547"/>
    </location>
</feature>
<evidence type="ECO:0000256" key="7">
    <source>
        <dbReference type="ARBA" id="ARBA00022737"/>
    </source>
</evidence>
<feature type="region of interest" description="Disordered" evidence="15">
    <location>
        <begin position="316"/>
        <end position="436"/>
    </location>
</feature>
<accession>A0ABM3C6Q5</accession>
<comment type="function">
    <text evidence="14">Voltage-sensitive calcium channels (VSCC) mediate the entry of calcium ions into excitable cells and are also involved in a variety of calcium-dependent processes, including muscle contraction, hormone or neurotransmitter release, gene expression, cell motility, cell division and cell death.</text>
</comment>
<feature type="compositionally biased region" description="Gly residues" evidence="15">
    <location>
        <begin position="679"/>
        <end position="689"/>
    </location>
</feature>
<feature type="region of interest" description="Disordered" evidence="15">
    <location>
        <begin position="271"/>
        <end position="298"/>
    </location>
</feature>
<feature type="transmembrane region" description="Helical" evidence="16">
    <location>
        <begin position="1550"/>
        <end position="1571"/>
    </location>
</feature>
<organism evidence="18 19">
    <name type="scientific">Drosophila kikkawai</name>
    <name type="common">Fruit fly</name>
    <dbReference type="NCBI Taxonomy" id="30033"/>
    <lineage>
        <taxon>Eukaryota</taxon>
        <taxon>Metazoa</taxon>
        <taxon>Ecdysozoa</taxon>
        <taxon>Arthropoda</taxon>
        <taxon>Hexapoda</taxon>
        <taxon>Insecta</taxon>
        <taxon>Pterygota</taxon>
        <taxon>Neoptera</taxon>
        <taxon>Endopterygota</taxon>
        <taxon>Diptera</taxon>
        <taxon>Brachycera</taxon>
        <taxon>Muscomorpha</taxon>
        <taxon>Ephydroidea</taxon>
        <taxon>Drosophilidae</taxon>
        <taxon>Drosophila</taxon>
        <taxon>Sophophora</taxon>
    </lineage>
</organism>
<keyword evidence="8 14" id="KW-0106">Calcium</keyword>
<evidence type="ECO:0000256" key="2">
    <source>
        <dbReference type="ARBA" id="ARBA00022448"/>
    </source>
</evidence>
<feature type="compositionally biased region" description="Low complexity" evidence="15">
    <location>
        <begin position="85"/>
        <end position="105"/>
    </location>
</feature>
<evidence type="ECO:0000256" key="3">
    <source>
        <dbReference type="ARBA" id="ARBA00022568"/>
    </source>
</evidence>
<proteinExistence type="inferred from homology"/>
<evidence type="ECO:0000256" key="12">
    <source>
        <dbReference type="ARBA" id="ARBA00023136"/>
    </source>
</evidence>
<dbReference type="PANTHER" id="PTHR45628:SF1">
    <property type="entry name" value="VOLTAGE-DEPENDENT CALCIUM CHANNEL TYPE D SUBUNIT ALPHA-1"/>
    <property type="match status" value="1"/>
</dbReference>
<evidence type="ECO:0000256" key="14">
    <source>
        <dbReference type="RuleBase" id="RU003808"/>
    </source>
</evidence>
<reference evidence="19" key="2">
    <citation type="submission" date="2025-08" db="UniProtKB">
        <authorList>
            <consortium name="RefSeq"/>
        </authorList>
    </citation>
    <scope>IDENTIFICATION</scope>
    <source>
        <strain evidence="19">14028-0561.14</strain>
        <tissue evidence="19">Whole fly</tissue>
    </source>
</reference>
<evidence type="ECO:0000256" key="4">
    <source>
        <dbReference type="ARBA" id="ARBA00022673"/>
    </source>
</evidence>
<feature type="compositionally biased region" description="Basic and acidic residues" evidence="15">
    <location>
        <begin position="518"/>
        <end position="529"/>
    </location>
</feature>
<keyword evidence="11" id="KW-0406">Ion transport</keyword>
<reference evidence="18" key="1">
    <citation type="submission" date="2025-05" db="UniProtKB">
        <authorList>
            <consortium name="RefSeq"/>
        </authorList>
    </citation>
    <scope>NUCLEOTIDE SEQUENCE [LARGE SCALE GENOMIC DNA]</scope>
    <source>
        <strain evidence="18">14028-0561.14</strain>
    </source>
</reference>
<sequence>MNTGDRKEQAPLTPQQSPTQPEQQQPITRHDALDSSSSTTKLNHKFNNDKDKDKDNKSSDKRREPGRDLLPTASVVIVDESCAPTRAQESSSISRSGSSTTTSSSQRRRQLQFQRQKEAKLYDRGGGAGDEASTSASATATAAASNPPPMGGGELVNCIAYDDNTLVIERKPSPTSPSTSRRYLKAETPTRGSRKYNRKSSSPKSDLEVVVVRPEHHHQHRSPTITLPVPAATSALTTSASAGTTPTGAGLGAGLGTATGTVLQQSCSALEPLEDPGQPGSGGTRRRPTSTELALSNVTSQIVNNATYKLDFKQRRHKSNNGGPESAAAAGAGSGSGSGSLTGLAQGSGTSPGQAAGPSTSGTGRGSGKRRKSSCTSCGGGGISAPPRLTPEEAWQLQPQNSVTSAGSTNSSYSSGGGRDEDSSYSAVGGDSSSSNSCNCDITGDNSTLHGFGVGDVSSFIGDCDECEHDHEDDPEDESQTLRTAAIVAAVAAAAKEARDRDQDQSLGAGGNTDCESFSERRQDADEGVRIIQDSGGNNDSLEDVGEVDDNADVVVRKNTRNRPSIRRTCRITEEDDDDDVEIDHEAQEVDDEEPEGTTIDIDEQEQQEQQQQHEDESIEDDDEDVDEYFEEEEDDTQAFSPFYSSSAELIDNFGGGTGKFFNIMDFERGAAGGFSPNGNGGGPGGGDASQGARYAGEGELGGGNNIMGIDSMGIANIPETMNGTTIGPSGAGGQKGAGAAAAGQKRPQRRGKPQPDRPQRALFCLSVKNPLRALCIRIVEWKPFEFLILLTIFANCIALAVYTPYPGSDSNVTNQTLEKVEYVFLVIFTAECVMKILAYGFMLHNGAYLRNGWNLLDFTIVVIGAISTALSHLMKDAFDVKALRAFRVLRPLRLVSGVPSLQVVLNSILKAMVPLFHIALLVIFVIIIYAIIGLELFSGKLHKACRDEVTGEYEDEIRACGGGYECPPGMKCYGGWDGPNDGITNFDNFGLAMLTVFQCVTLEGWTDVLYNIQDAMGSDWQWMYFISMVILGAFFVMNLILGVLSGEFSKERNKAKNRGDFQKLREKQQIEEDLRGYLDWITQAEDIEPDAVGGLISDGKVKQPNEMDSTENLGEEMPEVQLTESRWRKMKKDFDRVNRRMRRACRKAVKSQAFYWLIIVLVFLNTGVLATEHYQQLDWLDNFQEYTNMVFIGLFTCEMLLKMYSLGFQGYFVSLFNRFDCFVVIGSITETLLTNTGMMPPLGVSVLRCVRLLRVFKVTKYWRSLSNLVASLLNSIQSIASLLLLLFLFIVIFALLGMQVFGGKFNFDGKEEKYRMNFDCFWQSLLTVFQIMTGEDWNAVMYTGINAYGGVSSYGALACIYFIILFICGNYILLNVFLAIAVDNLADADSLSEVEKEEEPHDESAQKKSHSPTPTIDGEDDHLSIDLDMDHQEMDDEDKMDHETLSDEEVREMCEEEQEVDEEGMITARPRRMSEVNTATKILPIPPGTSFFLFSQKNRFRVFCHWLCNHSNFGNIILCCIMFSSAMLAAENPLRANDDLNKVLNKFDYFFTAVFTIELILKLISYGFVLHDGAFCRSAFNLLDLLVVCVSLISLVSSSNAISVVKILRVLRVLRPLRAINRAKGLKHVVQCVIVAVKTIGNIVLVTCLLQFMFAVIGVQLFKYVVKCVVVAIKTIGNIMLVTYLLQFMFAVIGVQLFKGKFFKCTDGSKMTEAECYGTYLVYDDGDVHKPRLKEREWSNNRFHFDDVAKGMLTLFTVSTFEGWPQLLYVSIDSNMENGGPIHNFRPIVAAYYIIYIIIIAFFMVNIFVGFVIVTFQNEGEQEYKNCDLDKNQRNCIEFALKAKPVRRYIPKHGIQYKVWWFVTSSSFEYTIFVLIMINTVTLAMKFYNQPLWYTELLDALNMIFTAVFALEFVFKLAAFRFKNYFGDAWNVFDFIIVLGSFIDIVYSEIKSKDTSQAACDIVEGCKSKAKSGGSNLISINFFRLFRVMRLVKLLSKGEGIRTLLWTFIKSFQALPYVALLIVLLFFIYAVVGMQVFGKIALDGGNSITHNNNFQTFQQAVLVLFRSATGEAWQDIMMSCSAQPDVKCDMNSDTPGDPCGSSIAYPYFISFYVLCSFLIINLFVAVIMDNFDYLTRDWSILGPHHLDEFIRLWSEYDPDAKGRIKHLDVVTLLRKISPPLGFGKLCPHRMACKRLVSMNMPLNSDGTVLFNATLFAVVRTSLSIKTEGNIDDANAELRATIKQIWKRTNPKLLDQVVPPPGNDDEVTVGKFYATYLIQDYFRRFKKRKEQEGKEGHPDSNTVTLQAGLRTLHEVSPALKRAISGNLDELDQEPEPMHRRHHTLFGSVWSSIRRHGNGTFRRSAKANASQSNGALAIGGSASAAVGMGVGGSTMVLGSADAAGGDYLYDSLNRSVADGVNNITRNIMQARLAAAGKLQDELQASGSGGELRTFGESISMRPLAKNGAPVTVTGTLPPEANAISYDNRNRGILLHPYNNVYAPNGTIPGHERMIQSTPASPYDQRRLPTSSEMNGLAESLIGGVLAAEGLGKYCDSEFVGTAAREMREALDMTPEEMNLAAHQILSNEHSLSLIGSSNGSIFGGSASGLVGAGGGGGSSIRNAFGGSGSGPASLSPQHQPYSGTLQSPPIPDNRLRRVATVTTANNNHKSQLSQNSLSNLNRANAHSQINIVPTTQQQQQQQQQLQQQQQQQQKSPQRGQGNQNQGFSS</sequence>
<evidence type="ECO:0000256" key="6">
    <source>
        <dbReference type="ARBA" id="ARBA00022723"/>
    </source>
</evidence>
<evidence type="ECO:0000256" key="5">
    <source>
        <dbReference type="ARBA" id="ARBA00022692"/>
    </source>
</evidence>
<evidence type="ECO:0000256" key="1">
    <source>
        <dbReference type="ARBA" id="ARBA00004141"/>
    </source>
</evidence>
<dbReference type="InterPro" id="IPR005446">
    <property type="entry name" value="VDCC_L_a1su"/>
</dbReference>
<keyword evidence="4 14" id="KW-0107">Calcium channel</keyword>
<feature type="transmembrane region" description="Helical" evidence="16">
    <location>
        <begin position="1277"/>
        <end position="1297"/>
    </location>
</feature>
<keyword evidence="7" id="KW-0677">Repeat</keyword>
<dbReference type="InterPro" id="IPR005821">
    <property type="entry name" value="Ion_trans_dom"/>
</dbReference>
<feature type="compositionally biased region" description="Low complexity" evidence="15">
    <location>
        <begin position="10"/>
        <end position="27"/>
    </location>
</feature>
<feature type="compositionally biased region" description="Low complexity" evidence="15">
    <location>
        <begin position="132"/>
        <end position="145"/>
    </location>
</feature>
<evidence type="ECO:0000313" key="18">
    <source>
        <dbReference type="Proteomes" id="UP001652661"/>
    </source>
</evidence>
<evidence type="ECO:0000256" key="16">
    <source>
        <dbReference type="SAM" id="Phobius"/>
    </source>
</evidence>
<feature type="compositionally biased region" description="Low complexity" evidence="15">
    <location>
        <begin position="401"/>
        <end position="414"/>
    </location>
</feature>
<dbReference type="PRINTS" id="PR01630">
    <property type="entry name" value="LVDCCALPHA1"/>
</dbReference>
<keyword evidence="2" id="KW-0813">Transport</keyword>
<feature type="region of interest" description="Disordered" evidence="15">
    <location>
        <begin position="2620"/>
        <end position="2651"/>
    </location>
</feature>
<dbReference type="Gene3D" id="6.10.250.2180">
    <property type="match status" value="1"/>
</dbReference>
<protein>
    <recommendedName>
        <fullName evidence="14">Voltage-dependent L-type calcium channel subunit alpha</fullName>
    </recommendedName>
</protein>
<feature type="compositionally biased region" description="Low complexity" evidence="15">
    <location>
        <begin position="424"/>
        <end position="436"/>
    </location>
</feature>
<dbReference type="SMART" id="SM01062">
    <property type="entry name" value="Ca_chan_IQ"/>
    <property type="match status" value="1"/>
</dbReference>
<feature type="transmembrane region" description="Helical" evidence="16">
    <location>
        <begin position="1680"/>
        <end position="1699"/>
    </location>
</feature>
<dbReference type="RefSeq" id="XP_041632122.1">
    <property type="nucleotide sequence ID" value="XM_041776188.2"/>
</dbReference>
<feature type="compositionally biased region" description="Basic and acidic residues" evidence="15">
    <location>
        <begin position="46"/>
        <end position="67"/>
    </location>
</feature>
<feature type="region of interest" description="Disordered" evidence="15">
    <location>
        <begin position="1"/>
        <end position="157"/>
    </location>
</feature>
<feature type="region of interest" description="Disordered" evidence="15">
    <location>
        <begin position="675"/>
        <end position="698"/>
    </location>
</feature>
<keyword evidence="13" id="KW-0407">Ion channel</keyword>
<feature type="transmembrane region" description="Helical" evidence="16">
    <location>
        <begin position="1184"/>
        <end position="1202"/>
    </location>
</feature>
<feature type="region of interest" description="Disordered" evidence="15">
    <location>
        <begin position="1394"/>
        <end position="1423"/>
    </location>
</feature>
<keyword evidence="6" id="KW-0479">Metal-binding</keyword>
<keyword evidence="3 14" id="KW-0109">Calcium transport</keyword>
<gene>
    <name evidence="19" type="primary">Ca-alpha1D</name>
</gene>
<feature type="transmembrane region" description="Helical" evidence="16">
    <location>
        <begin position="1023"/>
        <end position="1045"/>
    </location>
</feature>
<feature type="transmembrane region" description="Helical" evidence="16">
    <location>
        <begin position="785"/>
        <end position="803"/>
    </location>
</feature>
<feature type="region of interest" description="Disordered" evidence="15">
    <location>
        <begin position="2691"/>
        <end position="2728"/>
    </location>
</feature>
<dbReference type="Pfam" id="PF00520">
    <property type="entry name" value="Ion_trans"/>
    <property type="match status" value="5"/>
</dbReference>
<keyword evidence="10 16" id="KW-1133">Transmembrane helix</keyword>
<feature type="transmembrane region" description="Helical" evidence="16">
    <location>
        <begin position="1154"/>
        <end position="1172"/>
    </location>
</feature>
<evidence type="ECO:0000256" key="8">
    <source>
        <dbReference type="ARBA" id="ARBA00022837"/>
    </source>
</evidence>
<feature type="transmembrane region" description="Helical" evidence="16">
    <location>
        <begin position="1871"/>
        <end position="1889"/>
    </location>
</feature>
<feature type="region of interest" description="Disordered" evidence="15">
    <location>
        <begin position="169"/>
        <end position="206"/>
    </location>
</feature>
<dbReference type="GeneID" id="108075867"/>
<dbReference type="InterPro" id="IPR050599">
    <property type="entry name" value="VDCC_alpha-1_subunit"/>
</dbReference>
<evidence type="ECO:0000256" key="15">
    <source>
        <dbReference type="SAM" id="MobiDB-lite"/>
    </source>
</evidence>
<evidence type="ECO:0000256" key="11">
    <source>
        <dbReference type="ARBA" id="ARBA00023065"/>
    </source>
</evidence>
<keyword evidence="18" id="KW-1185">Reference proteome</keyword>
<dbReference type="PANTHER" id="PTHR45628">
    <property type="entry name" value="VOLTAGE-DEPENDENT CALCIUM CHANNEL TYPE A SUBUNIT ALPHA-1"/>
    <property type="match status" value="1"/>
</dbReference>
<feature type="transmembrane region" description="Helical" evidence="16">
    <location>
        <begin position="1355"/>
        <end position="1383"/>
    </location>
</feature>
<feature type="transmembrane region" description="Helical" evidence="16">
    <location>
        <begin position="1794"/>
        <end position="1817"/>
    </location>
</feature>
<feature type="compositionally biased region" description="Low complexity" evidence="15">
    <location>
        <begin position="2620"/>
        <end position="2635"/>
    </location>
</feature>
<evidence type="ECO:0000256" key="13">
    <source>
        <dbReference type="ARBA" id="ARBA00023303"/>
    </source>
</evidence>
<name>A0ABM3C6Q5_DROKI</name>
<feature type="region of interest" description="Disordered" evidence="15">
    <location>
        <begin position="720"/>
        <end position="758"/>
    </location>
</feature>
<feature type="transmembrane region" description="Helical" evidence="16">
    <location>
        <begin position="2105"/>
        <end position="2129"/>
    </location>
</feature>
<feature type="compositionally biased region" description="Low complexity" evidence="15">
    <location>
        <begin position="2695"/>
        <end position="2712"/>
    </location>
</feature>
<dbReference type="Gene3D" id="1.20.120.350">
    <property type="entry name" value="Voltage-gated potassium channels. Chain C"/>
    <property type="match status" value="4"/>
</dbReference>
<dbReference type="Gene3D" id="6.10.250.2500">
    <property type="match status" value="1"/>
</dbReference>
<dbReference type="InterPro" id="IPR031649">
    <property type="entry name" value="GPHH_dom"/>
</dbReference>
<evidence type="ECO:0000259" key="17">
    <source>
        <dbReference type="SMART" id="SM01062"/>
    </source>
</evidence>
<feature type="compositionally biased region" description="Polar residues" evidence="15">
    <location>
        <begin position="2636"/>
        <end position="2646"/>
    </location>
</feature>
<evidence type="ECO:0000256" key="9">
    <source>
        <dbReference type="ARBA" id="ARBA00022882"/>
    </source>
</evidence>
<feature type="transmembrane region" description="Helical" evidence="16">
    <location>
        <begin position="823"/>
        <end position="844"/>
    </location>
</feature>
<dbReference type="Pfam" id="PF08763">
    <property type="entry name" value="Ca_chan_IQ"/>
    <property type="match status" value="1"/>
</dbReference>
<feature type="domain" description="Voltage-dependent calcium channel alpha-1 subunit IQ" evidence="17">
    <location>
        <begin position="2264"/>
        <end position="2298"/>
    </location>
</feature>
<feature type="transmembrane region" description="Helical" evidence="16">
    <location>
        <begin position="1931"/>
        <end position="1948"/>
    </location>
</feature>